<feature type="compositionally biased region" description="Basic residues" evidence="1">
    <location>
        <begin position="129"/>
        <end position="147"/>
    </location>
</feature>
<gene>
    <name evidence="2" type="ORF">VNI00_018786</name>
</gene>
<organism evidence="2 3">
    <name type="scientific">Paramarasmius palmivorus</name>
    <dbReference type="NCBI Taxonomy" id="297713"/>
    <lineage>
        <taxon>Eukaryota</taxon>
        <taxon>Fungi</taxon>
        <taxon>Dikarya</taxon>
        <taxon>Basidiomycota</taxon>
        <taxon>Agaricomycotina</taxon>
        <taxon>Agaricomycetes</taxon>
        <taxon>Agaricomycetidae</taxon>
        <taxon>Agaricales</taxon>
        <taxon>Marasmiineae</taxon>
        <taxon>Marasmiaceae</taxon>
        <taxon>Paramarasmius</taxon>
    </lineage>
</organism>
<evidence type="ECO:0000313" key="3">
    <source>
        <dbReference type="Proteomes" id="UP001383192"/>
    </source>
</evidence>
<dbReference type="EMBL" id="JAYKXP010000271">
    <property type="protein sequence ID" value="KAK7016988.1"/>
    <property type="molecule type" value="Genomic_DNA"/>
</dbReference>
<sequence length="503" mass="56509">MSTRQSPTWQRKLRSGNVYAEFQEERVPDVDISILLDKAAHRHAVVYAQINMTSGDFDANVRYVRDEGSDVQEFQGPSSTRQKKRALNNEVGIGQSSSIDAERPQKARRLQKGPSTTPQGQSDLLKSPHMPRRQSHTNEKRARKRQEKKMATRGELLRSTPQHFRMPELATFTFQMEKMRSKGDGYTAKTYKPDSEPFLGPADRAGIRIVQNDGSQNIPIVEKGQHVIAVAVPPPKDDRSFLDACDGLHAEILRQGSRLSASAGAKQRGGHLALAGGITYGLGQPFPQRLKYSSLLHEEIMEALLRTMEAKRIAGFQSCVFGRWSPANERWYATTKQFISRHPKTQSQRWNFLNSVFASTTINFGPRTWTYRHCDVQNLPHGWCAVTAMGQYDYTKGGHLILWDLKLAIEFPPGCTILLPSATIAHSNVPVGSSETRTSFTQYSAGPIFRWVTDGGRNLRELQNEDEEGYLKCRAALNSKSGLAGYHRFATLEELLVQQLIIP</sequence>
<feature type="compositionally biased region" description="Polar residues" evidence="1">
    <location>
        <begin position="113"/>
        <end position="124"/>
    </location>
</feature>
<feature type="region of interest" description="Disordered" evidence="1">
    <location>
        <begin position="68"/>
        <end position="160"/>
    </location>
</feature>
<comment type="caution">
    <text evidence="2">The sequence shown here is derived from an EMBL/GenBank/DDBJ whole genome shotgun (WGS) entry which is preliminary data.</text>
</comment>
<keyword evidence="3" id="KW-1185">Reference proteome</keyword>
<protein>
    <submittedName>
        <fullName evidence="2">Uncharacterized protein</fullName>
    </submittedName>
</protein>
<dbReference type="Gene3D" id="3.60.130.30">
    <property type="match status" value="1"/>
</dbReference>
<evidence type="ECO:0000256" key="1">
    <source>
        <dbReference type="SAM" id="MobiDB-lite"/>
    </source>
</evidence>
<name>A0AAW0AVR3_9AGAR</name>
<proteinExistence type="predicted"/>
<reference evidence="2 3" key="1">
    <citation type="submission" date="2024-01" db="EMBL/GenBank/DDBJ databases">
        <title>A draft genome for a cacao thread blight-causing isolate of Paramarasmius palmivorus.</title>
        <authorList>
            <person name="Baruah I.K."/>
            <person name="Bukari Y."/>
            <person name="Amoako-Attah I."/>
            <person name="Meinhardt L.W."/>
            <person name="Bailey B.A."/>
            <person name="Cohen S.P."/>
        </authorList>
    </citation>
    <scope>NUCLEOTIDE SEQUENCE [LARGE SCALE GENOMIC DNA]</scope>
    <source>
        <strain evidence="2 3">GH-12</strain>
    </source>
</reference>
<evidence type="ECO:0000313" key="2">
    <source>
        <dbReference type="EMBL" id="KAK7016988.1"/>
    </source>
</evidence>
<dbReference type="Proteomes" id="UP001383192">
    <property type="component" value="Unassembled WGS sequence"/>
</dbReference>
<accession>A0AAW0AVR3</accession>
<dbReference type="AlphaFoldDB" id="A0AAW0AVR3"/>